<keyword evidence="16" id="KW-1185">Reference proteome</keyword>
<evidence type="ECO:0000256" key="13">
    <source>
        <dbReference type="HAMAP-Rule" id="MF_01694"/>
    </source>
</evidence>
<keyword evidence="6 13" id="KW-0949">S-adenosyl-L-methionine</keyword>
<comment type="pathway">
    <text evidence="1 13">Cofactor biosynthesis; biotin biosynthesis; biotin from 7,8-diaminononanoate: step 2/2.</text>
</comment>
<evidence type="ECO:0000256" key="2">
    <source>
        <dbReference type="ARBA" id="ARBA00010765"/>
    </source>
</evidence>
<dbReference type="SFLD" id="SFLDS00029">
    <property type="entry name" value="Radical_SAM"/>
    <property type="match status" value="1"/>
</dbReference>
<reference evidence="15 16" key="1">
    <citation type="submission" date="2015-11" db="EMBL/GenBank/DDBJ databases">
        <authorList>
            <person name="Lin W."/>
        </authorList>
    </citation>
    <scope>NUCLEOTIDE SEQUENCE [LARGE SCALE GENOMIC DNA]</scope>
    <source>
        <strain evidence="15 16">HCH-1</strain>
    </source>
</reference>
<feature type="binding site" evidence="13">
    <location>
        <position position="91"/>
    </location>
    <ligand>
        <name>[4Fe-4S] cluster</name>
        <dbReference type="ChEBI" id="CHEBI:49883"/>
        <note>4Fe-4S-S-AdoMet</note>
    </ligand>
</feature>
<organism evidence="15 16">
    <name type="scientific">Candidatus Magnetominusculus xianensis</name>
    <dbReference type="NCBI Taxonomy" id="1748249"/>
    <lineage>
        <taxon>Bacteria</taxon>
        <taxon>Pseudomonadati</taxon>
        <taxon>Nitrospirota</taxon>
        <taxon>Nitrospiria</taxon>
        <taxon>Nitrospirales</taxon>
        <taxon>Nitrospiraceae</taxon>
        <taxon>Candidatus Magnetominusculus</taxon>
    </lineage>
</organism>
<keyword evidence="8 13" id="KW-0479">Metal-binding</keyword>
<dbReference type="InterPro" id="IPR013785">
    <property type="entry name" value="Aldolase_TIM"/>
</dbReference>
<comment type="catalytic activity">
    <reaction evidence="12 13">
        <text>(4R,5S)-dethiobiotin + (sulfur carrier)-SH + 2 reduced [2Fe-2S]-[ferredoxin] + 2 S-adenosyl-L-methionine = (sulfur carrier)-H + biotin + 2 5'-deoxyadenosine + 2 L-methionine + 2 oxidized [2Fe-2S]-[ferredoxin]</text>
        <dbReference type="Rhea" id="RHEA:22060"/>
        <dbReference type="Rhea" id="RHEA-COMP:10000"/>
        <dbReference type="Rhea" id="RHEA-COMP:10001"/>
        <dbReference type="Rhea" id="RHEA-COMP:14737"/>
        <dbReference type="Rhea" id="RHEA-COMP:14739"/>
        <dbReference type="ChEBI" id="CHEBI:17319"/>
        <dbReference type="ChEBI" id="CHEBI:29917"/>
        <dbReference type="ChEBI" id="CHEBI:33737"/>
        <dbReference type="ChEBI" id="CHEBI:33738"/>
        <dbReference type="ChEBI" id="CHEBI:57586"/>
        <dbReference type="ChEBI" id="CHEBI:57844"/>
        <dbReference type="ChEBI" id="CHEBI:59789"/>
        <dbReference type="ChEBI" id="CHEBI:64428"/>
        <dbReference type="ChEBI" id="CHEBI:149473"/>
        <dbReference type="EC" id="2.8.1.6"/>
    </reaction>
</comment>
<feature type="binding site" evidence="13">
    <location>
        <position position="84"/>
    </location>
    <ligand>
        <name>[4Fe-4S] cluster</name>
        <dbReference type="ChEBI" id="CHEBI:49883"/>
        <note>4Fe-4S-S-AdoMet</note>
    </ligand>
</feature>
<feature type="binding site" evidence="13">
    <location>
        <position position="219"/>
    </location>
    <ligand>
        <name>[2Fe-2S] cluster</name>
        <dbReference type="ChEBI" id="CHEBI:190135"/>
    </ligand>
</feature>
<proteinExistence type="inferred from homology"/>
<feature type="binding site" evidence="13">
    <location>
        <position position="159"/>
    </location>
    <ligand>
        <name>[2Fe-2S] cluster</name>
        <dbReference type="ChEBI" id="CHEBI:190135"/>
    </ligand>
</feature>
<dbReference type="NCBIfam" id="TIGR00433">
    <property type="entry name" value="bioB"/>
    <property type="match status" value="1"/>
</dbReference>
<name>A0ABR5SJM6_9BACT</name>
<keyword evidence="7 13" id="KW-0001">2Fe-2S</keyword>
<evidence type="ECO:0000256" key="7">
    <source>
        <dbReference type="ARBA" id="ARBA00022714"/>
    </source>
</evidence>
<evidence type="ECO:0000313" key="16">
    <source>
        <dbReference type="Proteomes" id="UP000060487"/>
    </source>
</evidence>
<evidence type="ECO:0000256" key="3">
    <source>
        <dbReference type="ARBA" id="ARBA00012236"/>
    </source>
</evidence>
<dbReference type="InterPro" id="IPR024177">
    <property type="entry name" value="Biotin_synthase"/>
</dbReference>
<comment type="caution">
    <text evidence="15">The sequence shown here is derived from an EMBL/GenBank/DDBJ whole genome shotgun (WGS) entry which is preliminary data.</text>
</comment>
<dbReference type="PROSITE" id="PS51918">
    <property type="entry name" value="RADICAL_SAM"/>
    <property type="match status" value="1"/>
</dbReference>
<protein>
    <recommendedName>
        <fullName evidence="3 13">Biotin synthase</fullName>
        <ecNumber evidence="3 13">2.8.1.6</ecNumber>
    </recommendedName>
</protein>
<dbReference type="Pfam" id="PF06968">
    <property type="entry name" value="BATS"/>
    <property type="match status" value="1"/>
</dbReference>
<keyword evidence="11 13" id="KW-0411">Iron-sulfur</keyword>
<dbReference type="InterPro" id="IPR006638">
    <property type="entry name" value="Elp3/MiaA/NifB-like_rSAM"/>
</dbReference>
<feature type="binding site" evidence="13">
    <location>
        <position position="128"/>
    </location>
    <ligand>
        <name>[2Fe-2S] cluster</name>
        <dbReference type="ChEBI" id="CHEBI:190135"/>
    </ligand>
</feature>
<dbReference type="EC" id="2.8.1.6" evidence="3 13"/>
<evidence type="ECO:0000256" key="6">
    <source>
        <dbReference type="ARBA" id="ARBA00022691"/>
    </source>
</evidence>
<comment type="subunit">
    <text evidence="13">Homodimer.</text>
</comment>
<dbReference type="Pfam" id="PF04055">
    <property type="entry name" value="Radical_SAM"/>
    <property type="match status" value="1"/>
</dbReference>
<comment type="function">
    <text evidence="13">Catalyzes the conversion of dethiobiotin (DTB) to biotin by the insertion of a sulfur atom into dethiobiotin via a radical-based mechanism.</text>
</comment>
<dbReference type="SFLD" id="SFLDG01278">
    <property type="entry name" value="biotin_synthase_like"/>
    <property type="match status" value="1"/>
</dbReference>
<keyword evidence="9 13" id="KW-0093">Biotin biosynthesis</keyword>
<evidence type="ECO:0000256" key="10">
    <source>
        <dbReference type="ARBA" id="ARBA00023004"/>
    </source>
</evidence>
<dbReference type="PANTHER" id="PTHR22976">
    <property type="entry name" value="BIOTIN SYNTHASE"/>
    <property type="match status" value="1"/>
</dbReference>
<keyword evidence="4 13" id="KW-0004">4Fe-4S</keyword>
<comment type="cofactor">
    <cofactor evidence="13">
        <name>[2Fe-2S] cluster</name>
        <dbReference type="ChEBI" id="CHEBI:190135"/>
    </cofactor>
    <text evidence="13">Binds 1 [2Fe-2S] cluster. The cluster is coordinated with 3 cysteines and 1 arginine.</text>
</comment>
<dbReference type="Proteomes" id="UP000060487">
    <property type="component" value="Unassembled WGS sequence"/>
</dbReference>
<evidence type="ECO:0000256" key="12">
    <source>
        <dbReference type="ARBA" id="ARBA00051157"/>
    </source>
</evidence>
<dbReference type="CDD" id="cd01335">
    <property type="entry name" value="Radical_SAM"/>
    <property type="match status" value="1"/>
</dbReference>
<evidence type="ECO:0000256" key="4">
    <source>
        <dbReference type="ARBA" id="ARBA00022485"/>
    </source>
</evidence>
<evidence type="ECO:0000256" key="8">
    <source>
        <dbReference type="ARBA" id="ARBA00022723"/>
    </source>
</evidence>
<gene>
    <name evidence="13 15" type="primary">bioB</name>
    <name evidence="15" type="ORF">ASN18_1491</name>
</gene>
<dbReference type="SMART" id="SM00729">
    <property type="entry name" value="Elp3"/>
    <property type="match status" value="1"/>
</dbReference>
<dbReference type="HAMAP" id="MF_01694">
    <property type="entry name" value="BioB"/>
    <property type="match status" value="1"/>
</dbReference>
<feature type="binding site" evidence="13">
    <location>
        <position position="289"/>
    </location>
    <ligand>
        <name>[2Fe-2S] cluster</name>
        <dbReference type="ChEBI" id="CHEBI:190135"/>
    </ligand>
</feature>
<evidence type="ECO:0000313" key="15">
    <source>
        <dbReference type="EMBL" id="KWT86768.1"/>
    </source>
</evidence>
<accession>A0ABR5SJM6</accession>
<feature type="binding site" evidence="13">
    <location>
        <position position="88"/>
    </location>
    <ligand>
        <name>[4Fe-4S] cluster</name>
        <dbReference type="ChEBI" id="CHEBI:49883"/>
        <note>4Fe-4S-S-AdoMet</note>
    </ligand>
</feature>
<evidence type="ECO:0000256" key="5">
    <source>
        <dbReference type="ARBA" id="ARBA00022679"/>
    </source>
</evidence>
<dbReference type="PANTHER" id="PTHR22976:SF2">
    <property type="entry name" value="BIOTIN SYNTHASE, MITOCHONDRIAL"/>
    <property type="match status" value="1"/>
</dbReference>
<dbReference type="InterPro" id="IPR007197">
    <property type="entry name" value="rSAM"/>
</dbReference>
<comment type="similarity">
    <text evidence="2 13">Belongs to the radical SAM superfamily. Biotin synthase family.</text>
</comment>
<comment type="cofactor">
    <cofactor evidence="13">
        <name>[4Fe-4S] cluster</name>
        <dbReference type="ChEBI" id="CHEBI:49883"/>
    </cofactor>
    <text evidence="13">Binds 1 [4Fe-4S] cluster. The cluster is coordinated with 3 cysteines and an exchangeable S-adenosyl-L-methionine.</text>
</comment>
<evidence type="ECO:0000256" key="1">
    <source>
        <dbReference type="ARBA" id="ARBA00004942"/>
    </source>
</evidence>
<keyword evidence="10 13" id="KW-0408">Iron</keyword>
<dbReference type="SMART" id="SM00876">
    <property type="entry name" value="BATS"/>
    <property type="match status" value="1"/>
</dbReference>
<dbReference type="SFLD" id="SFLDG01060">
    <property type="entry name" value="BATS_domain_containing"/>
    <property type="match status" value="1"/>
</dbReference>
<feature type="domain" description="Radical SAM core" evidence="14">
    <location>
        <begin position="66"/>
        <end position="294"/>
    </location>
</feature>
<evidence type="ECO:0000256" key="9">
    <source>
        <dbReference type="ARBA" id="ARBA00022756"/>
    </source>
</evidence>
<evidence type="ECO:0000259" key="14">
    <source>
        <dbReference type="PROSITE" id="PS51918"/>
    </source>
</evidence>
<dbReference type="InterPro" id="IPR058240">
    <property type="entry name" value="rSAM_sf"/>
</dbReference>
<dbReference type="GO" id="GO:0004076">
    <property type="term" value="F:biotin synthase activity"/>
    <property type="evidence" value="ECO:0007669"/>
    <property type="project" value="UniProtKB-EC"/>
</dbReference>
<dbReference type="SUPFAM" id="SSF102114">
    <property type="entry name" value="Radical SAM enzymes"/>
    <property type="match status" value="1"/>
</dbReference>
<sequence>MNKIIAILTVVKLQEAHSKRTVISALRDKVIEGGRINKDEASGLTAAHGTALFELLAAANSIRDHFRGDTIDLCSILNARAGGCSEDCAFCAQSSISAAPIGRYPLKPPAIVKKAAIEAGNHKSKRFCVVTGGRAVSDKDVGKLAAMVSAIKEAGLLPCATLGFIEGEQLDALIDAGLNRYHHNLETSPAFFPEICTTHSFNDKLRTIETVKAAGCSLCSGGIFGMGEQWADRLDMAFLLRDLEVDSVPVNFLTPIEGTKMGGKPTLDPLEALKIIAIYRFILPDKEIRICGGRLQTLGQLNSLIFMAGADGLLIGNYLTTMGRAEADDLNLIDTLGLRYS</sequence>
<dbReference type="Gene3D" id="3.20.20.70">
    <property type="entry name" value="Aldolase class I"/>
    <property type="match status" value="1"/>
</dbReference>
<dbReference type="InterPro" id="IPR010722">
    <property type="entry name" value="BATS_dom"/>
</dbReference>
<dbReference type="PIRSF" id="PIRSF001619">
    <property type="entry name" value="Biotin_synth"/>
    <property type="match status" value="1"/>
</dbReference>
<dbReference type="EMBL" id="LNQR01000056">
    <property type="protein sequence ID" value="KWT86768.1"/>
    <property type="molecule type" value="Genomic_DNA"/>
</dbReference>
<evidence type="ECO:0000256" key="11">
    <source>
        <dbReference type="ARBA" id="ARBA00023014"/>
    </source>
</evidence>
<dbReference type="RefSeq" id="WP_085052114.1">
    <property type="nucleotide sequence ID" value="NZ_LNQR01000056.1"/>
</dbReference>
<keyword evidence="5 13" id="KW-0808">Transferase</keyword>
<dbReference type="InterPro" id="IPR002684">
    <property type="entry name" value="Biotin_synth/BioAB"/>
</dbReference>